<feature type="domain" description="DUF551" evidence="1">
    <location>
        <begin position="61"/>
        <end position="126"/>
    </location>
</feature>
<evidence type="ECO:0000313" key="2">
    <source>
        <dbReference type="EMBL" id="OEH98049.1"/>
    </source>
</evidence>
<organism evidence="2">
    <name type="scientific">Salmonella enterica</name>
    <name type="common">Salmonella choleraesuis</name>
    <dbReference type="NCBI Taxonomy" id="28901"/>
    <lineage>
        <taxon>Bacteria</taxon>
        <taxon>Pseudomonadati</taxon>
        <taxon>Pseudomonadota</taxon>
        <taxon>Gammaproteobacteria</taxon>
        <taxon>Enterobacterales</taxon>
        <taxon>Enterobacteriaceae</taxon>
        <taxon>Salmonella</taxon>
    </lineage>
</organism>
<proteinExistence type="predicted"/>
<protein>
    <submittedName>
        <fullName evidence="2">Protein Eaa</fullName>
    </submittedName>
</protein>
<dbReference type="AlphaFoldDB" id="A0A3F3IH09"/>
<name>A0A3F3IH09_SALER</name>
<accession>A0A3F3IH09</accession>
<dbReference type="Pfam" id="PF04448">
    <property type="entry name" value="DUF551"/>
    <property type="match status" value="1"/>
</dbReference>
<gene>
    <name evidence="2" type="ORF">BH006_00190</name>
</gene>
<evidence type="ECO:0000259" key="1">
    <source>
        <dbReference type="Pfam" id="PF04448"/>
    </source>
</evidence>
<dbReference type="EMBL" id="MJEL01000012">
    <property type="protein sequence ID" value="OEH98049.1"/>
    <property type="molecule type" value="Genomic_DNA"/>
</dbReference>
<sequence>MQSPIDHGYRPECECSGCKATARICAELNNEEAEIFADGYNAAMQSFGNSEQLNSPVTPDGWISCSERMPDSKTGVLVAREFGRKGDWRMKWGTYIPGHPDAQDGWIIPGASWLPTHWMPLPEPPQEEK</sequence>
<reference evidence="2" key="1">
    <citation type="submission" date="2016-09" db="EMBL/GenBank/DDBJ databases">
        <title>Whole Genome Sequencing of Salmonella enterica subsp. enterica serovar Nottingham.</title>
        <authorList>
            <person name="Zheng J."/>
            <person name="Wang H."/>
        </authorList>
    </citation>
    <scope>NUCLEOTIDE SEQUENCE [LARGE SCALE GENOMIC DNA]</scope>
    <source>
        <strain evidence="2">CFSAN055411</strain>
    </source>
</reference>
<dbReference type="InterPro" id="IPR007539">
    <property type="entry name" value="DUF551"/>
</dbReference>
<comment type="caution">
    <text evidence="2">The sequence shown here is derived from an EMBL/GenBank/DDBJ whole genome shotgun (WGS) entry which is preliminary data.</text>
</comment>
<dbReference type="Proteomes" id="UP000852880">
    <property type="component" value="Unassembled WGS sequence"/>
</dbReference>